<dbReference type="OrthoDB" id="591557at2759"/>
<dbReference type="PANTHER" id="PTHR31672">
    <property type="entry name" value="BNACNNG10540D PROTEIN"/>
    <property type="match status" value="1"/>
</dbReference>
<proteinExistence type="predicted"/>
<dbReference type="EMBL" id="DF974521">
    <property type="protein sequence ID" value="GAU49140.1"/>
    <property type="molecule type" value="Genomic_DNA"/>
</dbReference>
<feature type="domain" description="F-box associated beta-propeller type 1" evidence="1">
    <location>
        <begin position="88"/>
        <end position="318"/>
    </location>
</feature>
<dbReference type="InterPro" id="IPR017451">
    <property type="entry name" value="F-box-assoc_interact_dom"/>
</dbReference>
<organism evidence="2 3">
    <name type="scientific">Trifolium subterraneum</name>
    <name type="common">Subterranean clover</name>
    <dbReference type="NCBI Taxonomy" id="3900"/>
    <lineage>
        <taxon>Eukaryota</taxon>
        <taxon>Viridiplantae</taxon>
        <taxon>Streptophyta</taxon>
        <taxon>Embryophyta</taxon>
        <taxon>Tracheophyta</taxon>
        <taxon>Spermatophyta</taxon>
        <taxon>Magnoliopsida</taxon>
        <taxon>eudicotyledons</taxon>
        <taxon>Gunneridae</taxon>
        <taxon>Pentapetalae</taxon>
        <taxon>rosids</taxon>
        <taxon>fabids</taxon>
        <taxon>Fabales</taxon>
        <taxon>Fabaceae</taxon>
        <taxon>Papilionoideae</taxon>
        <taxon>50 kb inversion clade</taxon>
        <taxon>NPAAA clade</taxon>
        <taxon>Hologalegina</taxon>
        <taxon>IRL clade</taxon>
        <taxon>Trifolieae</taxon>
        <taxon>Trifolium</taxon>
    </lineage>
</organism>
<dbReference type="InterPro" id="IPR006527">
    <property type="entry name" value="F-box-assoc_dom_typ1"/>
</dbReference>
<dbReference type="Pfam" id="PF07734">
    <property type="entry name" value="FBA_1"/>
    <property type="match status" value="1"/>
</dbReference>
<sequence length="474" mass="55048">MYNQPSKRHCQNDTVCTQPVFDTNTNNHPFLPSELIIEILLKLPARSLIPLSMSHQRLAFDDCSYPLKSLFENPSALVTADRFNGLENDQNYLLGSCNGFLCIYDPDQNNMIMYNPSIGLKSNTSPKIKPSPDWGMLYNGFGYDHVNDKYKVLAVVEHDDGDSDDEDFGESLTKIYTFGEDSWRTIQDLPYSPPVQKYGKYLSGTLNWVARQWIYPTRYVIVSFDLDKETYRDVLLPQNVLDGDYMCRPSLCVLNDCLCLCFVNRTHLVVWSMKEYGVVESWTELMNIPREKLSFLNPIARCSVIELLFISENGVVLLMVVVAWGWYSRVYGKSAYLSLENMVTNRRILEPTEEIGSKLRIIYESAVCYNRTNNIVFCVDGGWKQQYFSFFFATVRLSVQNKKEKAGMGLIWNAFMWVLWKVRNDCVFNNRVVNIEEVVNQVKLVSWQWFNGRMAKGQCLLYDWRWSPIDCLRR</sequence>
<dbReference type="PANTHER" id="PTHR31672:SF13">
    <property type="entry name" value="F-BOX PROTEIN CPR30-LIKE"/>
    <property type="match status" value="1"/>
</dbReference>
<protein>
    <recommendedName>
        <fullName evidence="1">F-box associated beta-propeller type 1 domain-containing protein</fullName>
    </recommendedName>
</protein>
<accession>A0A2Z6PEN2</accession>
<name>A0A2Z6PEN2_TRISU</name>
<dbReference type="Proteomes" id="UP000242715">
    <property type="component" value="Unassembled WGS sequence"/>
</dbReference>
<keyword evidence="3" id="KW-1185">Reference proteome</keyword>
<evidence type="ECO:0000259" key="1">
    <source>
        <dbReference type="Pfam" id="PF07734"/>
    </source>
</evidence>
<dbReference type="InterPro" id="IPR050796">
    <property type="entry name" value="SCF_F-box_component"/>
</dbReference>
<evidence type="ECO:0000313" key="2">
    <source>
        <dbReference type="EMBL" id="GAU49140.1"/>
    </source>
</evidence>
<dbReference type="AlphaFoldDB" id="A0A2Z6PEN2"/>
<dbReference type="NCBIfam" id="TIGR01640">
    <property type="entry name" value="F_box_assoc_1"/>
    <property type="match status" value="1"/>
</dbReference>
<gene>
    <name evidence="2" type="ORF">TSUD_191420</name>
</gene>
<reference evidence="3" key="1">
    <citation type="journal article" date="2017" name="Front. Plant Sci.">
        <title>Climate Clever Clovers: New Paradigm to Reduce the Environmental Footprint of Ruminants by Breeding Low Methanogenic Forages Utilizing Haplotype Variation.</title>
        <authorList>
            <person name="Kaur P."/>
            <person name="Appels R."/>
            <person name="Bayer P.E."/>
            <person name="Keeble-Gagnere G."/>
            <person name="Wang J."/>
            <person name="Hirakawa H."/>
            <person name="Shirasawa K."/>
            <person name="Vercoe P."/>
            <person name="Stefanova K."/>
            <person name="Durmic Z."/>
            <person name="Nichols P."/>
            <person name="Revell C."/>
            <person name="Isobe S.N."/>
            <person name="Edwards D."/>
            <person name="Erskine W."/>
        </authorList>
    </citation>
    <scope>NUCLEOTIDE SEQUENCE [LARGE SCALE GENOMIC DNA]</scope>
    <source>
        <strain evidence="3">cv. Daliak</strain>
    </source>
</reference>
<evidence type="ECO:0000313" key="3">
    <source>
        <dbReference type="Proteomes" id="UP000242715"/>
    </source>
</evidence>